<dbReference type="AlphaFoldDB" id="A0A174PL77"/>
<protein>
    <submittedName>
        <fullName evidence="1">Uncharacterized protein</fullName>
    </submittedName>
</protein>
<evidence type="ECO:0000313" key="1">
    <source>
        <dbReference type="EMBL" id="CUP59155.1"/>
    </source>
</evidence>
<dbReference type="EMBL" id="CZBP01000001">
    <property type="protein sequence ID" value="CUP59155.1"/>
    <property type="molecule type" value="Genomic_DNA"/>
</dbReference>
<reference evidence="1 2" key="1">
    <citation type="submission" date="2015-09" db="EMBL/GenBank/DDBJ databases">
        <authorList>
            <consortium name="Pathogen Informatics"/>
        </authorList>
    </citation>
    <scope>NUCLEOTIDE SEQUENCE [LARGE SCALE GENOMIC DNA]</scope>
    <source>
        <strain evidence="1 2">2789STDY5834957</strain>
    </source>
</reference>
<accession>A0A174PL77</accession>
<dbReference type="RefSeq" id="WP_055059129.1">
    <property type="nucleotide sequence ID" value="NZ_CZBP01000001.1"/>
</dbReference>
<name>A0A174PL77_9FIRM</name>
<evidence type="ECO:0000313" key="2">
    <source>
        <dbReference type="Proteomes" id="UP000095762"/>
    </source>
</evidence>
<sequence length="180" mass="20230">METLMDTAVLSRSWVRVSRSWESWVNGLLRTQTVADEEVLCAALRNGRAFKLYVNTSCSSPIMKGELLVDGKVISRLVRTAASLLTEWVFEAEDIFTVEISLASGDLDHRVKLLSETDQCFATLTAPDTFSRNFIVSVLKNAVKQMKDDGISSPKCLLRRVCLEYGWTYQVTCPEITLKL</sequence>
<dbReference type="Proteomes" id="UP000095762">
    <property type="component" value="Unassembled WGS sequence"/>
</dbReference>
<proteinExistence type="predicted"/>
<gene>
    <name evidence="1" type="ORF">ERS852569_00090</name>
</gene>
<organism evidence="1 2">
    <name type="scientific">Blautia obeum</name>
    <dbReference type="NCBI Taxonomy" id="40520"/>
    <lineage>
        <taxon>Bacteria</taxon>
        <taxon>Bacillati</taxon>
        <taxon>Bacillota</taxon>
        <taxon>Clostridia</taxon>
        <taxon>Lachnospirales</taxon>
        <taxon>Lachnospiraceae</taxon>
        <taxon>Blautia</taxon>
    </lineage>
</organism>